<evidence type="ECO:0008006" key="3">
    <source>
        <dbReference type="Google" id="ProtNLM"/>
    </source>
</evidence>
<sequence>MVFFSYIKIHFKFFRFQEDDTVSLEFFLWGLINYKIEVPVLILQQKLSGFSLTTRTELETGGDNSREIMGRGNEYTYDLKQLLDKIRDWLPWLRAVWEDIEYLLRHLIMERFQWRVSIGTPDAAATGMLSGLAWGLMGNLTATFYRKIAPNGIRPELLVEPNFKKEGFSTSLDCIFKIRIGNIMITGIRIMKKKVNRRGVNILGRTSHRRTHENCHGKH</sequence>
<dbReference type="AlphaFoldDB" id="A0A2C6MBK2"/>
<dbReference type="Pfam" id="PF11167">
    <property type="entry name" value="DUF2953"/>
    <property type="match status" value="1"/>
</dbReference>
<dbReference type="InterPro" id="IPR021338">
    <property type="entry name" value="DUF2953"/>
</dbReference>
<dbReference type="Proteomes" id="UP000222564">
    <property type="component" value="Unassembled WGS sequence"/>
</dbReference>
<dbReference type="EMBL" id="AWQQ01000091">
    <property type="protein sequence ID" value="PHJ37428.1"/>
    <property type="molecule type" value="Genomic_DNA"/>
</dbReference>
<evidence type="ECO:0000313" key="1">
    <source>
        <dbReference type="EMBL" id="PHJ37428.1"/>
    </source>
</evidence>
<name>A0A2C6MBK2_9FIRM</name>
<accession>A0A2C6MBK2</accession>
<gene>
    <name evidence="1" type="ORF">P378_16115</name>
</gene>
<protein>
    <recommendedName>
        <fullName evidence="3">DUF2953 domain-containing protein</fullName>
    </recommendedName>
</protein>
<reference evidence="1 2" key="1">
    <citation type="submission" date="2013-09" db="EMBL/GenBank/DDBJ databases">
        <title>Biodegradation of hydrocarbons in the deep terrestrial subsurface : characterization of a microbial consortium composed of two Desulfotomaculum species originating from a deep geological formation.</title>
        <authorList>
            <person name="Aullo T."/>
            <person name="Berlendis S."/>
            <person name="Lascourreges J.-F."/>
            <person name="Dessort D."/>
            <person name="Saint-Laurent S."/>
            <person name="Schraauwers B."/>
            <person name="Mas J."/>
            <person name="Magot M."/>
            <person name="Ranchou-Peyruse A."/>
        </authorList>
    </citation>
    <scope>NUCLEOTIDE SEQUENCE [LARGE SCALE GENOMIC DNA]</scope>
    <source>
        <strain evidence="1 2">Bs107</strain>
    </source>
</reference>
<keyword evidence="2" id="KW-1185">Reference proteome</keyword>
<organism evidence="1 2">
    <name type="scientific">Desulforamulus profundi</name>
    <dbReference type="NCBI Taxonomy" id="1383067"/>
    <lineage>
        <taxon>Bacteria</taxon>
        <taxon>Bacillati</taxon>
        <taxon>Bacillota</taxon>
        <taxon>Clostridia</taxon>
        <taxon>Eubacteriales</taxon>
        <taxon>Peptococcaceae</taxon>
        <taxon>Desulforamulus</taxon>
    </lineage>
</organism>
<comment type="caution">
    <text evidence="1">The sequence shown here is derived from an EMBL/GenBank/DDBJ whole genome shotgun (WGS) entry which is preliminary data.</text>
</comment>
<evidence type="ECO:0000313" key="2">
    <source>
        <dbReference type="Proteomes" id="UP000222564"/>
    </source>
</evidence>
<proteinExistence type="predicted"/>